<feature type="repeat" description="WD" evidence="11">
    <location>
        <begin position="3292"/>
        <end position="3325"/>
    </location>
</feature>
<feature type="compositionally biased region" description="Polar residues" evidence="13">
    <location>
        <begin position="2530"/>
        <end position="2539"/>
    </location>
</feature>
<organism evidence="16 17">
    <name type="scientific">Strigamia maritima</name>
    <name type="common">European centipede</name>
    <name type="synonym">Geophilus maritimus</name>
    <dbReference type="NCBI Taxonomy" id="126957"/>
    <lineage>
        <taxon>Eukaryota</taxon>
        <taxon>Metazoa</taxon>
        <taxon>Ecdysozoa</taxon>
        <taxon>Arthropoda</taxon>
        <taxon>Myriapoda</taxon>
        <taxon>Chilopoda</taxon>
        <taxon>Pleurostigmophora</taxon>
        <taxon>Geophilomorpha</taxon>
        <taxon>Linotaeniidae</taxon>
        <taxon>Strigamia</taxon>
    </lineage>
</organism>
<sequence length="4727" mass="523097">MTNGLNPPLKFKWLEHLNGMWVHEDCRTVVNRQDTRNLFERLVAFKEVTVMPQQVLHLRGPALPDYEHDNISHEEQEHYLDALLTNQLTLARTVCSDSPFALLLRQKLMILQRIFHAVSSKHHSGIEEDGLNLDVDKSGLSKNRCGMEVLIEMGVKTGMSLLFALLRQSWQSSLQIGSINLCNEVLKTALDVVNALPPLSLANESKIPTMGMESLNEVTRFLRLATLPNSGADTTGKLLASELLLGLATQRGSLRYLLDWIEMALCASVTNENIHQTTGFITYSFFLDVLKQIKTSVGSSDKIFSNYQFTISSQGVIPLYQAAMCLMNEVCKLASDYAKSCVYSDENRNGAAEDTSNTIISEYSEVYVWGSNSSHQLAEGCHEKMLQPKNAKFFANAQQVEAGQYCTFLIQSEGSVSACGKGSYGRLGLGDSNNQSQPKQLTFDSRVFIKKISSSKGSDGHTLALTADGEVYSWGDGDYGKLGHGNSSTQKYPKLIQGPLQGKVVKCISAGYRHSAAVTEDGELYTWGEGDYGRLGHGDSSSRNMPTCVKDISNVGQVVCGSSHTIAISQEGRTIWSFGSGDNGKLGHGDTNRVYKPKVIEALCGVYIRKAVCGSQCSLALTSAGQIYAWGCGPCLGCASAEASFLRPRLVDELSSIRIVDISCGDSHVLALSHDNEVYAWGNNAMGQCGQGHCTSPISRPKKVIGLDGIPIHQISAGTSHSVSWTALPTDRQVVAWHRPFCVDLQEGTFTLLRQFLERYCEGFHKSLPPAPFPTAEEHHHFVLLCLKLLSTHLSLALAGGIASTVLGNQARPLRHLLFRLVDTPTPETVQQAVSDTLSIGAPLLLPPLRERMEVLQSLLPQGPDWWESLSKGQKMQLAIVLTSLEDNSHVASLLGYSNQLNGESNQTAFQDMHLAEVLMKTLLRNLGFQTEQAFNELEKNSDKVQSTLLRDEESPPAHLHKLLSSLQKHLLAFCFRNASEEMQIAPSILVLRKHLSLLLPLAADILRRTVCLLRDGMLRTSPNVLDKIQSILSHSPAGTMLSVVINSLLLLPVSCVRPLLYDLLSLLPHMDQLNCILPAASMIEEQELEWSSQGVADNILQKEQELNKSARDWIWLIDLELTCSLLVGRCLGGMLIGCPVSREERDTSGWLSNRIFSNGLEGPIRDIDRIVADVLVAIFSGSEENLRLDRDSKLNPDVKLLLDVALGHYSKDVPHNWNKTMMDYAKSKDLDTAEIIDEPLLDRVTAFLMSCLMKQCGLINLLFDKPRLPSPKPLAEVYQMVFKVRRSLLSCKVTQPSQTQHQGNESPHVDKKSKSRGEEPDLHDRDTEPETEVENSDERRDDEDGSRHEETDADVEDIYSEPEKVLTTVDSFENVCKSVIRRCVFLLLGVRVVESFKSIDEFDSAEEINVREASHWSFRRSHESEDCNETMQLVANVRKIGQAVLRFVMDDNKEVNLSETVDTNGIQRWCTDPYTMSVAMEQQQTRAESRLEALNQILELLSTAKDKEMSTNPTDNAFEDAMPSNVTSTTLLNCVHFQFLAGCFGLGILNADFFNGTQLYHYQDGIKAARKPIQDQIQIAVHKIYELLVASLAEREKCETLGTGTKQRLLLLTVFALSMKYQPSDVSLAVSCGMLPLLSRLCGSSLWIGQLILHSSSSTMTAITTSSHLNTVLQVSSMRLLQILAVTSGTYADKLNLDIIENIVELLRSQLMKLLEDVCGSDLIEGKLKCIKAAECEPNEKVLSNYFDKKKKIAEVCLGDFLVFVRRVATLQKVQKLLASRKWTRLLLGIAGQRIDSFLPMVYNLRTRLLALYLVGVILSAVDPNADQEHAEEVVKQLFTQLSFNVWSMPAAIAEEEAALKEKDLNKRLQRLKSPQSILIVEEDTEESLPVQEATFDSEKCLYCLVENGHTLVHGPGGRGYGLGATSVNSGCYQWKFFIVKENKGNEGTCVGVSKWPIRDYSHRTTSDMWLYRAYSGNLYHHCELPLTFPGFTQGDYITVVLDMDAKTIAFAKNGEEPKVAFEDIDATELYPCVMFYSSNPGEKVKITDMQVRGAPRDLYPGDPHCAPTHAVLVEAYISVLRKLHARESWTKYVNDCLCERLNHMKDFLPPDIDLANVSLKSTTKFEDKQKEKENDLNLSVQEQSHSLEVVISEDILDELCKEVWPALVVIGGVDRGLRVGGQCTHKQSGRKATVLGTIKEGHTTVKVQWNDSEANISDASILCLEPCEPVLFDVAKLDGLTAIVIKELTHLSGISGQFKFPEPPRYSESVAKDGPTKSESAPTTNDEVEDEKEVAAKESSVVVVSGRAVVTCECLEGSTSATKTHADSSVRAMDSLTSEIVTNILGEATASASRPKLQKQNGEFSRSSTTLLGKTIKPKSDDSKRLLEAEACCLKTAFLQLAALKALGAMMNCSKYAELLLVPKASAGSEVKDKESTSQTSEIELKRAMQLLMKYVVKKSVLSTPFKRLVSIAEIERAQGVLFKCNVYTMGEEKLGIKDKEEHLEILSLRESRAPSASSTIGMHEEPSTSNEVTFQQENDEEQRNSHSATTSTHHSSLKRFGSRQKLPGSLMIPSNPAPHQGTQSETSSPSSVQSPLRRLAKTALVARSAPIPTHPRSPSPPPPPVAAPLLEMGFALRHIQRAIAATGYTGESSAHTINALATWMIEHPSIDSEPSSDSSSGPDHAAYFNVSRISEEPVSEERYSLFAPINTARRELYHEPSYDTIDAMSDREDHTIHPSNRRSLAHHRQRAYADIRDFMTSRPSFLRSIDAEHENRERLHVRGEAQAMYEDMDVDEDMVDSDSMEDVFNATLENRSLEEVFWQGVARELEESSSKMCDICNTLTTHIAMHMRTIHPGCERHWLGVSCGSYLGTTYVLCESCRRNQTTPTHIKRKNFASTTEEESLASQELNTIHYKLTNMAPDLLGLSVESTGDDDFDYNAPSLENSLPSEMDSFRAIMPYLGLSERKPIPDPVLFHDSDPLGMHLIASVTKEKQRNGNPKDKHGAKRHNLGEQAFLLSSAHDRITALRRTALAAQILISRCMVMRTLSLLSLSGSACSLSSGLEYIGLSDIRLIVRLMCLTAAGRVDFVANEQHSSSENFLYSASTPLFESVTSLSPNATVSLTYLSAAIGGLAQNNSSASKLLAQLCTQDLMASAMGLYKSQKGGMKRKSEESVSSEYPSFAVTQALVSLLANQTGIVPHRSSTFKEDRVKSPSSPGEIKNYVPLQLANALAACVLSTHLPPSQRQWAVQQLVKCLATKAKDDNVTVEAINYADLLGVLPACSITKLEGHQNRVHLCVWTPLRNLLATCGYDGTVRVWTVGSKGNNFLQHTCVFQKSENVTAEDLQGHRLTNLCWNANGRLIAGSMDNMINIWPVSGGYGHLDIQPQMVTALAYPRMSLDDEGRIVDCLLIGRIDGSVAIINHMDDGTFVRCEMENACRSMASVCHMAWTNMNEMFAVAFTDGTICLGSRHEGKKTQFINAYRSVIMALEWDPTGQILASIAADGHCKLWIASDEVYCAHILSKQIPAVCLTWCPIPGKGERPLQMIVVGHCDGSVHVWVVSGSQPVNLHRYDDNECMDDARSNHCYSPSLNYVCKHVFTLRGHLSSICSLSFHLTGMMLASGCTKGTLNIWSIKDGSVLQTVTGNGSVQSLAWVGENGLAVCFSRSKDIAVLNYTMDHFHKNSVLAGCRTMLMSQGIAGLHQAPCLQAFFKRLPSIILEQYQYEKPFVVSGDQLVHSTHLQCLCSLALGLNLDRLLCYPAHPPHHQPVKGEIATLPDWNWLLSYCSAMRAAESLLFKISFGSNFCVPFSAEEELNGQEETKPDDNAKWELRMDEEIMQWATQHPEDWQLGGKCDVYMWGSGRHGQLAQAGRSTLSPTLIESFSNAQQVICGQNCTFVIQANGTVLACGEGSYGRLGQGNSDDLYTLTIISALQGFFVTQLVTSCGSDGHSLALTESGEVFSWGDGDYGKLGHGNSDRQRRPRQIEALQGEEVCQMACGFKHSAVITTDGKLFMFGNGDYGRLGLGSTSNKKIPERVTALEGYSIGFVACGLNHTVCVSTDGNIVWSFGDGDYGKLGLGNLTSKSTPQKIESLTGLNVKKVCCGTQFTVVLTRDGRVFTFGLDRLIGQPESRAKNHNKPQQVPILSPFCLEDIAVGSEHTIVLTTSGDVWAWGNNGDGQLGLGHTSAVREPQHVPGLSGKNIRQISAGRTHTCAWTAPPVQRRTPGTPMPLQLGLPKSIRAQYAHLQNLNPETIRGRLRLLYHFSDLVYSSWKLLNLVPPAQNEITKYNAGNCAVVQGRLRPLLSSRVYTLPLVRSIGRTMVQGKNYGPQITVKRLAIKGKKCKPTFIQIARQVVKLRAVDLRLPARAWKVKLVGEGADDAGGVFDDTITEICQELEGGLVPLLIPTPNAVNETGYNRDRFLLNPSLNLEEHLQWFKFLGILFGVAMRTKKPLDLHLAPIVWKQIAGMPVYIEDLEEVDLLYVQSLKGICNIHESGITESSFHDVIPLECFEGQSSTGKLVAIIPGGRSIPLTFHNRVEYVERALNFRLHEMDIQVAAVREGMSWIIPVPLLSLMTAQHLEQLICGMPQVSIDVLRKVVRYREIDENHQLIQWMWSVLENFTNQERVLFMRFVSGRSRLPANIADISQRFQIMKVDRVRFFAQDGLPTAQTCFFQLRIPSYSSQEIMAERMRYAINNCHTIDMDNYMLTRNADTGQGSDDEY</sequence>
<dbReference type="InterPro" id="IPR009091">
    <property type="entry name" value="RCC1/BLIP-II"/>
</dbReference>
<dbReference type="CDD" id="cd00078">
    <property type="entry name" value="HECTc"/>
    <property type="match status" value="1"/>
</dbReference>
<feature type="repeat" description="RCC1" evidence="12">
    <location>
        <begin position="522"/>
        <end position="571"/>
    </location>
</feature>
<reference evidence="17" key="1">
    <citation type="submission" date="2011-05" db="EMBL/GenBank/DDBJ databases">
        <authorList>
            <person name="Richards S.R."/>
            <person name="Qu J."/>
            <person name="Jiang H."/>
            <person name="Jhangiani S.N."/>
            <person name="Agravi P."/>
            <person name="Goodspeed R."/>
            <person name="Gross S."/>
            <person name="Mandapat C."/>
            <person name="Jackson L."/>
            <person name="Mathew T."/>
            <person name="Pu L."/>
            <person name="Thornton R."/>
            <person name="Saada N."/>
            <person name="Wilczek-Boney K.B."/>
            <person name="Lee S."/>
            <person name="Kovar C."/>
            <person name="Wu Y."/>
            <person name="Scherer S.E."/>
            <person name="Worley K.C."/>
            <person name="Muzny D.M."/>
            <person name="Gibbs R."/>
        </authorList>
    </citation>
    <scope>NUCLEOTIDE SEQUENCE</scope>
    <source>
        <strain evidence="17">Brora</strain>
    </source>
</reference>
<proteinExistence type="predicted"/>
<evidence type="ECO:0000256" key="11">
    <source>
        <dbReference type="PROSITE-ProRule" id="PRU00221"/>
    </source>
</evidence>
<dbReference type="InterPro" id="IPR003877">
    <property type="entry name" value="SPRY_dom"/>
</dbReference>
<dbReference type="EMBL" id="JH432130">
    <property type="status" value="NOT_ANNOTATED_CDS"/>
    <property type="molecule type" value="Genomic_DNA"/>
</dbReference>
<evidence type="ECO:0000256" key="12">
    <source>
        <dbReference type="PROSITE-ProRule" id="PRU00235"/>
    </source>
</evidence>
<dbReference type="SMART" id="SM00449">
    <property type="entry name" value="SPRY"/>
    <property type="match status" value="1"/>
</dbReference>
<evidence type="ECO:0000256" key="4">
    <source>
        <dbReference type="ARBA" id="ARBA00012485"/>
    </source>
</evidence>
<dbReference type="SMART" id="SM00320">
    <property type="entry name" value="WD40"/>
    <property type="match status" value="8"/>
</dbReference>
<feature type="domain" description="HECT" evidence="15">
    <location>
        <begin position="4363"/>
        <end position="4714"/>
    </location>
</feature>
<feature type="repeat" description="RCC1" evidence="12">
    <location>
        <begin position="4068"/>
        <end position="4119"/>
    </location>
</feature>
<feature type="repeat" description="RCC1" evidence="12">
    <location>
        <begin position="4015"/>
        <end position="4066"/>
    </location>
</feature>
<evidence type="ECO:0000259" key="15">
    <source>
        <dbReference type="PROSITE" id="PS50237"/>
    </source>
</evidence>
<dbReference type="Gene3D" id="3.30.2160.10">
    <property type="entry name" value="Hect, E3 ligase catalytic domain"/>
    <property type="match status" value="1"/>
</dbReference>
<feature type="compositionally biased region" description="Acidic residues" evidence="13">
    <location>
        <begin position="1352"/>
        <end position="1361"/>
    </location>
</feature>
<evidence type="ECO:0000256" key="3">
    <source>
        <dbReference type="ARBA" id="ARBA00004906"/>
    </source>
</evidence>
<dbReference type="InterPro" id="IPR035768">
    <property type="entry name" value="SPRY_HERC1"/>
</dbReference>
<feature type="compositionally biased region" description="Basic and acidic residues" evidence="13">
    <location>
        <begin position="1308"/>
        <end position="1329"/>
    </location>
</feature>
<feature type="repeat" description="RCC1" evidence="12">
    <location>
        <begin position="3859"/>
        <end position="3907"/>
    </location>
</feature>
<dbReference type="EC" id="2.3.2.26" evidence="4"/>
<dbReference type="FunFam" id="2.60.120.920:FF:000015">
    <property type="entry name" value="LOW QUALITY PROTEIN: probable E3 ubiquitin-protein ligase HERC1"/>
    <property type="match status" value="1"/>
</dbReference>
<keyword evidence="9 10" id="KW-0833">Ubl conjugation pathway</keyword>
<reference evidence="16" key="2">
    <citation type="submission" date="2015-02" db="UniProtKB">
        <authorList>
            <consortium name="EnsemblMetazoa"/>
        </authorList>
    </citation>
    <scope>IDENTIFICATION</scope>
</reference>
<feature type="repeat" description="WD" evidence="11">
    <location>
        <begin position="3606"/>
        <end position="3647"/>
    </location>
</feature>
<dbReference type="CDD" id="cd14401">
    <property type="entry name" value="UBA_HERC1"/>
    <property type="match status" value="1"/>
</dbReference>
<accession>T1JES7</accession>
<dbReference type="InterPro" id="IPR000408">
    <property type="entry name" value="Reg_chr_condens"/>
</dbReference>
<protein>
    <recommendedName>
        <fullName evidence="4">HECT-type E3 ubiquitin transferase</fullName>
        <ecNumber evidence="4">2.3.2.26</ecNumber>
    </recommendedName>
</protein>
<comment type="catalytic activity">
    <reaction evidence="1">
        <text>S-ubiquitinyl-[E2 ubiquitin-conjugating enzyme]-L-cysteine + [acceptor protein]-L-lysine = [E2 ubiquitin-conjugating enzyme]-L-cysteine + N(6)-ubiquitinyl-[acceptor protein]-L-lysine.</text>
        <dbReference type="EC" id="2.3.2.26"/>
    </reaction>
</comment>
<keyword evidence="7" id="KW-0808">Transferase</keyword>
<feature type="repeat" description="RCC1" evidence="12">
    <location>
        <begin position="676"/>
        <end position="728"/>
    </location>
</feature>
<evidence type="ECO:0000256" key="13">
    <source>
        <dbReference type="SAM" id="MobiDB-lite"/>
    </source>
</evidence>
<evidence type="ECO:0000256" key="2">
    <source>
        <dbReference type="ARBA" id="ARBA00004496"/>
    </source>
</evidence>
<dbReference type="eggNOG" id="KOG1426">
    <property type="taxonomic scope" value="Eukaryota"/>
</dbReference>
<dbReference type="InterPro" id="IPR024977">
    <property type="entry name" value="Apc4-like_WD40_dom"/>
</dbReference>
<feature type="repeat" description="RCC1" evidence="12">
    <location>
        <begin position="3963"/>
        <end position="4014"/>
    </location>
</feature>
<evidence type="ECO:0000259" key="14">
    <source>
        <dbReference type="PROSITE" id="PS50188"/>
    </source>
</evidence>
<dbReference type="Gene3D" id="2.60.120.920">
    <property type="match status" value="1"/>
</dbReference>
<dbReference type="FunFam" id="3.30.2410.10:FF:000006">
    <property type="entry name" value="probable E3 ubiquitin-protein ligase HERC1 isoform X2"/>
    <property type="match status" value="1"/>
</dbReference>
<dbReference type="InterPro" id="IPR001680">
    <property type="entry name" value="WD40_rpt"/>
</dbReference>
<keyword evidence="8" id="KW-0677">Repeat</keyword>
<keyword evidence="6" id="KW-0597">Phosphoprotein</keyword>
<feature type="repeat" description="RCC1" evidence="12">
    <location>
        <begin position="364"/>
        <end position="413"/>
    </location>
</feature>
<feature type="repeat" description="RCC1" evidence="12">
    <location>
        <begin position="3908"/>
        <end position="3962"/>
    </location>
</feature>
<dbReference type="SUPFAM" id="SSF50985">
    <property type="entry name" value="RCC1/BLIP-II"/>
    <property type="match status" value="2"/>
</dbReference>
<feature type="compositionally biased region" description="Acidic residues" evidence="13">
    <location>
        <begin position="1330"/>
        <end position="1345"/>
    </location>
</feature>
<evidence type="ECO:0000256" key="8">
    <source>
        <dbReference type="ARBA" id="ARBA00022737"/>
    </source>
</evidence>
<dbReference type="Gene3D" id="3.90.1750.10">
    <property type="entry name" value="Hect, E3 ligase catalytic domains"/>
    <property type="match status" value="1"/>
</dbReference>
<dbReference type="PANTHER" id="PTHR22872:SF6">
    <property type="entry name" value="E3 UBIQUITIN-PROTEIN LIGASE HERC1-RELATED"/>
    <property type="match status" value="1"/>
</dbReference>
<feature type="region of interest" description="Disordered" evidence="13">
    <location>
        <begin position="1294"/>
        <end position="1361"/>
    </location>
</feature>
<dbReference type="HOGENOM" id="CLU_000091_0_0_1"/>
<dbReference type="Pfam" id="PF00632">
    <property type="entry name" value="HECT"/>
    <property type="match status" value="1"/>
</dbReference>
<feature type="compositionally biased region" description="Low complexity" evidence="13">
    <location>
        <begin position="2585"/>
        <end position="2598"/>
    </location>
</feature>
<feature type="compositionally biased region" description="Pro residues" evidence="13">
    <location>
        <begin position="2615"/>
        <end position="2629"/>
    </location>
</feature>
<dbReference type="Gene3D" id="3.30.2410.10">
    <property type="entry name" value="Hect, E3 ligase catalytic domain"/>
    <property type="match status" value="1"/>
</dbReference>
<dbReference type="SUPFAM" id="SSF50978">
    <property type="entry name" value="WD40 repeat-like"/>
    <property type="match status" value="1"/>
</dbReference>
<evidence type="ECO:0000256" key="7">
    <source>
        <dbReference type="ARBA" id="ARBA00022679"/>
    </source>
</evidence>
<keyword evidence="5" id="KW-0963">Cytoplasm</keyword>
<dbReference type="PhylomeDB" id="T1JES7"/>
<feature type="repeat" description="RCC1" evidence="12">
    <location>
        <begin position="4172"/>
        <end position="4223"/>
    </location>
</feature>
<keyword evidence="11" id="KW-0853">WD repeat</keyword>
<dbReference type="SUPFAM" id="SSF49899">
    <property type="entry name" value="Concanavalin A-like lectins/glucanases"/>
    <property type="match status" value="1"/>
</dbReference>
<dbReference type="InterPro" id="IPR058923">
    <property type="entry name" value="RCC1-like_dom"/>
</dbReference>
<dbReference type="PANTHER" id="PTHR22872">
    <property type="entry name" value="BTK-BINDING PROTEIN-RELATED"/>
    <property type="match status" value="1"/>
</dbReference>
<feature type="compositionally biased region" description="Low complexity" evidence="13">
    <location>
        <begin position="2548"/>
        <end position="2557"/>
    </location>
</feature>
<evidence type="ECO:0000256" key="5">
    <source>
        <dbReference type="ARBA" id="ARBA00022490"/>
    </source>
</evidence>
<keyword evidence="17" id="KW-1185">Reference proteome</keyword>
<dbReference type="Pfam" id="PF12894">
    <property type="entry name" value="ANAPC4_WD40"/>
    <property type="match status" value="1"/>
</dbReference>
<dbReference type="Pfam" id="PF25390">
    <property type="entry name" value="WD40_RLD"/>
    <property type="match status" value="2"/>
</dbReference>
<feature type="region of interest" description="Disordered" evidence="13">
    <location>
        <begin position="2513"/>
        <end position="2600"/>
    </location>
</feature>
<dbReference type="SUPFAM" id="SSF56204">
    <property type="entry name" value="Hect, E3 ligase catalytic domain"/>
    <property type="match status" value="1"/>
</dbReference>
<feature type="repeat" description="RCC1" evidence="12">
    <location>
        <begin position="625"/>
        <end position="675"/>
    </location>
</feature>
<dbReference type="InterPro" id="IPR051625">
    <property type="entry name" value="Signaling_Regulatory_Domain"/>
</dbReference>
<dbReference type="Gene3D" id="2.130.10.30">
    <property type="entry name" value="Regulator of chromosome condensation 1/beta-lactamase-inhibitor protein II"/>
    <property type="match status" value="2"/>
</dbReference>
<evidence type="ECO:0000313" key="17">
    <source>
        <dbReference type="Proteomes" id="UP000014500"/>
    </source>
</evidence>
<feature type="active site" description="Glycyl thioester intermediate" evidence="10">
    <location>
        <position position="4677"/>
    </location>
</feature>
<dbReference type="STRING" id="126957.T1JES7"/>
<feature type="region of interest" description="Disordered" evidence="13">
    <location>
        <begin position="2612"/>
        <end position="2631"/>
    </location>
</feature>
<comment type="pathway">
    <text evidence="3">Protein modification; protein ubiquitination.</text>
</comment>
<feature type="repeat" description="RCC1" evidence="12">
    <location>
        <begin position="4120"/>
        <end position="4171"/>
    </location>
</feature>
<dbReference type="OMA" id="LAICCQN"/>
<dbReference type="InterPro" id="IPR035983">
    <property type="entry name" value="Hect_E3_ubiquitin_ligase"/>
</dbReference>
<dbReference type="CDD" id="cd12881">
    <property type="entry name" value="SPRY_HERC1"/>
    <property type="match status" value="1"/>
</dbReference>
<dbReference type="InterPro" id="IPR001870">
    <property type="entry name" value="B30.2/SPRY"/>
</dbReference>
<dbReference type="PROSITE" id="PS50237">
    <property type="entry name" value="HECT"/>
    <property type="match status" value="1"/>
</dbReference>
<feature type="region of interest" description="Disordered" evidence="13">
    <location>
        <begin position="2264"/>
        <end position="2298"/>
    </location>
</feature>
<dbReference type="InterPro" id="IPR000569">
    <property type="entry name" value="HECT_dom"/>
</dbReference>
<dbReference type="Pfam" id="PF00415">
    <property type="entry name" value="RCC1"/>
    <property type="match status" value="5"/>
</dbReference>
<evidence type="ECO:0000256" key="1">
    <source>
        <dbReference type="ARBA" id="ARBA00000885"/>
    </source>
</evidence>
<evidence type="ECO:0000256" key="10">
    <source>
        <dbReference type="PROSITE-ProRule" id="PRU00104"/>
    </source>
</evidence>
<dbReference type="Pfam" id="PF00622">
    <property type="entry name" value="SPRY"/>
    <property type="match status" value="1"/>
</dbReference>
<dbReference type="InterPro" id="IPR036322">
    <property type="entry name" value="WD40_repeat_dom_sf"/>
</dbReference>
<dbReference type="PRINTS" id="PR00633">
    <property type="entry name" value="RCCNDNSATION"/>
</dbReference>
<evidence type="ECO:0000256" key="9">
    <source>
        <dbReference type="ARBA" id="ARBA00022786"/>
    </source>
</evidence>
<dbReference type="EnsemblMetazoa" id="SMAR012329-RA">
    <property type="protein sequence ID" value="SMAR012329-PA"/>
    <property type="gene ID" value="SMAR012329"/>
</dbReference>
<dbReference type="Pfam" id="PF00400">
    <property type="entry name" value="WD40"/>
    <property type="match status" value="3"/>
</dbReference>
<dbReference type="SMART" id="SM00119">
    <property type="entry name" value="HECTc"/>
    <property type="match status" value="1"/>
</dbReference>
<dbReference type="InterPro" id="IPR013320">
    <property type="entry name" value="ConA-like_dom_sf"/>
</dbReference>
<dbReference type="PROSITE" id="PS50294">
    <property type="entry name" value="WD_REPEATS_REGION"/>
    <property type="match status" value="2"/>
</dbReference>
<dbReference type="GO" id="GO:0005737">
    <property type="term" value="C:cytoplasm"/>
    <property type="evidence" value="ECO:0007669"/>
    <property type="project" value="UniProtKB-SubCell"/>
</dbReference>
<comment type="subcellular location">
    <subcellularLocation>
        <location evidence="2">Cytoplasm</location>
    </subcellularLocation>
</comment>
<feature type="compositionally biased region" description="Polar residues" evidence="13">
    <location>
        <begin position="1294"/>
        <end position="1306"/>
    </location>
</feature>
<feature type="repeat" description="RCC1" evidence="12">
    <location>
        <begin position="573"/>
        <end position="624"/>
    </location>
</feature>
<feature type="domain" description="B30.2/SPRY" evidence="14">
    <location>
        <begin position="1857"/>
        <end position="2055"/>
    </location>
</feature>
<feature type="repeat" description="RCC1" evidence="12">
    <location>
        <begin position="469"/>
        <end position="521"/>
    </location>
</feature>
<dbReference type="Gene3D" id="2.130.10.10">
    <property type="entry name" value="YVTN repeat-like/Quinoprotein amine dehydrogenase"/>
    <property type="match status" value="1"/>
</dbReference>
<evidence type="ECO:0000313" key="16">
    <source>
        <dbReference type="EnsemblMetazoa" id="SMAR012329-PA"/>
    </source>
</evidence>
<dbReference type="GO" id="GO:0061630">
    <property type="term" value="F:ubiquitin protein ligase activity"/>
    <property type="evidence" value="ECO:0007669"/>
    <property type="project" value="UniProtKB-EC"/>
</dbReference>
<feature type="repeat" description="WD" evidence="11">
    <location>
        <begin position="3484"/>
        <end position="3515"/>
    </location>
</feature>
<dbReference type="PROSITE" id="PS50188">
    <property type="entry name" value="B302_SPRY"/>
    <property type="match status" value="1"/>
</dbReference>
<name>T1JES7_STRMM</name>
<dbReference type="GO" id="GO:0009966">
    <property type="term" value="P:regulation of signal transduction"/>
    <property type="evidence" value="ECO:0007669"/>
    <property type="project" value="UniProtKB-ARBA"/>
</dbReference>
<dbReference type="Proteomes" id="UP000014500">
    <property type="component" value="Unassembled WGS sequence"/>
</dbReference>
<dbReference type="InterPro" id="IPR015943">
    <property type="entry name" value="WD40/YVTN_repeat-like_dom_sf"/>
</dbReference>
<dbReference type="PROSITE" id="PS00626">
    <property type="entry name" value="RCC1_2"/>
    <property type="match status" value="3"/>
</dbReference>
<dbReference type="PROSITE" id="PS50012">
    <property type="entry name" value="RCC1_3"/>
    <property type="match status" value="14"/>
</dbReference>
<dbReference type="InterPro" id="IPR043136">
    <property type="entry name" value="B30.2/SPRY_sf"/>
</dbReference>
<evidence type="ECO:0000256" key="6">
    <source>
        <dbReference type="ARBA" id="ARBA00022553"/>
    </source>
</evidence>
<feature type="repeat" description="RCC1" evidence="12">
    <location>
        <begin position="414"/>
        <end position="468"/>
    </location>
</feature>
<dbReference type="PROSITE" id="PS50082">
    <property type="entry name" value="WD_REPEATS_2"/>
    <property type="match status" value="3"/>
</dbReference>